<feature type="transmembrane region" description="Helical" evidence="9">
    <location>
        <begin position="5"/>
        <end position="22"/>
    </location>
</feature>
<keyword evidence="9" id="KW-0812">Transmembrane</keyword>
<keyword evidence="8" id="KW-0902">Two-component regulatory system</keyword>
<evidence type="ECO:0000256" key="2">
    <source>
        <dbReference type="ARBA" id="ARBA00012438"/>
    </source>
</evidence>
<evidence type="ECO:0000256" key="7">
    <source>
        <dbReference type="ARBA" id="ARBA00022840"/>
    </source>
</evidence>
<evidence type="ECO:0000256" key="9">
    <source>
        <dbReference type="SAM" id="Phobius"/>
    </source>
</evidence>
<dbReference type="RefSeq" id="WP_345126773.1">
    <property type="nucleotide sequence ID" value="NZ_BAABAT010000006.1"/>
</dbReference>
<evidence type="ECO:0000313" key="12">
    <source>
        <dbReference type="Proteomes" id="UP001500620"/>
    </source>
</evidence>
<dbReference type="EMBL" id="BAABAT010000006">
    <property type="protein sequence ID" value="GAA4248946.1"/>
    <property type="molecule type" value="Genomic_DNA"/>
</dbReference>
<evidence type="ECO:0000256" key="1">
    <source>
        <dbReference type="ARBA" id="ARBA00000085"/>
    </source>
</evidence>
<evidence type="ECO:0000256" key="4">
    <source>
        <dbReference type="ARBA" id="ARBA00022679"/>
    </source>
</evidence>
<evidence type="ECO:0000259" key="10">
    <source>
        <dbReference type="Pfam" id="PF07730"/>
    </source>
</evidence>
<dbReference type="InterPro" id="IPR050482">
    <property type="entry name" value="Sensor_HK_TwoCompSys"/>
</dbReference>
<keyword evidence="7" id="KW-0067">ATP-binding</keyword>
<keyword evidence="4" id="KW-0808">Transferase</keyword>
<dbReference type="InterPro" id="IPR036890">
    <property type="entry name" value="HATPase_C_sf"/>
</dbReference>
<dbReference type="Gene3D" id="3.30.565.10">
    <property type="entry name" value="Histidine kinase-like ATPase, C-terminal domain"/>
    <property type="match status" value="1"/>
</dbReference>
<keyword evidence="9" id="KW-1133">Transmembrane helix</keyword>
<feature type="transmembrane region" description="Helical" evidence="9">
    <location>
        <begin position="80"/>
        <end position="100"/>
    </location>
</feature>
<feature type="transmembrane region" description="Helical" evidence="9">
    <location>
        <begin position="51"/>
        <end position="74"/>
    </location>
</feature>
<dbReference type="InterPro" id="IPR011712">
    <property type="entry name" value="Sig_transdc_His_kin_sub3_dim/P"/>
</dbReference>
<dbReference type="Gene3D" id="1.20.5.1930">
    <property type="match status" value="1"/>
</dbReference>
<reference evidence="12" key="1">
    <citation type="journal article" date="2019" name="Int. J. Syst. Evol. Microbiol.">
        <title>The Global Catalogue of Microorganisms (GCM) 10K type strain sequencing project: providing services to taxonomists for standard genome sequencing and annotation.</title>
        <authorList>
            <consortium name="The Broad Institute Genomics Platform"/>
            <consortium name="The Broad Institute Genome Sequencing Center for Infectious Disease"/>
            <person name="Wu L."/>
            <person name="Ma J."/>
        </authorList>
    </citation>
    <scope>NUCLEOTIDE SEQUENCE [LARGE SCALE GENOMIC DNA]</scope>
    <source>
        <strain evidence="12">JCM 17441</strain>
    </source>
</reference>
<feature type="transmembrane region" description="Helical" evidence="9">
    <location>
        <begin position="28"/>
        <end position="44"/>
    </location>
</feature>
<evidence type="ECO:0000256" key="6">
    <source>
        <dbReference type="ARBA" id="ARBA00022777"/>
    </source>
</evidence>
<keyword evidence="6" id="KW-0418">Kinase</keyword>
<feature type="transmembrane region" description="Helical" evidence="9">
    <location>
        <begin position="112"/>
        <end position="131"/>
    </location>
</feature>
<dbReference type="EC" id="2.7.13.3" evidence="2"/>
<dbReference type="Pfam" id="PF07730">
    <property type="entry name" value="HisKA_3"/>
    <property type="match status" value="1"/>
</dbReference>
<comment type="caution">
    <text evidence="11">The sequence shown here is derived from an EMBL/GenBank/DDBJ whole genome shotgun (WGS) entry which is preliminary data.</text>
</comment>
<keyword evidence="5" id="KW-0547">Nucleotide-binding</keyword>
<proteinExistence type="predicted"/>
<accession>A0ABP8D716</accession>
<keyword evidence="3" id="KW-0597">Phosphoprotein</keyword>
<feature type="domain" description="Signal transduction histidine kinase subgroup 3 dimerisation and phosphoacceptor" evidence="10">
    <location>
        <begin position="144"/>
        <end position="207"/>
    </location>
</feature>
<evidence type="ECO:0000313" key="11">
    <source>
        <dbReference type="EMBL" id="GAA4248946.1"/>
    </source>
</evidence>
<keyword evidence="9" id="KW-0472">Membrane</keyword>
<dbReference type="PANTHER" id="PTHR24421:SF10">
    <property type="entry name" value="NITRATE_NITRITE SENSOR PROTEIN NARQ"/>
    <property type="match status" value="1"/>
</dbReference>
<gene>
    <name evidence="11" type="ORF">GCM10022255_030990</name>
</gene>
<comment type="catalytic activity">
    <reaction evidence="1">
        <text>ATP + protein L-histidine = ADP + protein N-phospho-L-histidine.</text>
        <dbReference type="EC" id="2.7.13.3"/>
    </reaction>
</comment>
<feature type="transmembrane region" description="Helical" evidence="9">
    <location>
        <begin position="338"/>
        <end position="360"/>
    </location>
</feature>
<protein>
    <recommendedName>
        <fullName evidence="2">histidine kinase</fullName>
        <ecNumber evidence="2">2.7.13.3</ecNumber>
    </recommendedName>
</protein>
<evidence type="ECO:0000256" key="8">
    <source>
        <dbReference type="ARBA" id="ARBA00023012"/>
    </source>
</evidence>
<dbReference type="PANTHER" id="PTHR24421">
    <property type="entry name" value="NITRATE/NITRITE SENSOR PROTEIN NARX-RELATED"/>
    <property type="match status" value="1"/>
</dbReference>
<sequence>MRRYFAAAGIVGIDCMLLTFALPGPPRAWLLPLWALLVAGIVWLRYRNPVAAFVCALGPAVYVGGVLALLPWTAYQAGRALRGTASGIAMVAAGALALAAEIARRPGAAAPLAVAAVAFGLLPVLAGRYVAQQERLAANLAAQERLRIARDMHDALGHRLSLVSVQAAALEVAELPAEQRAAVRRLAEAARGAVGELHEVVTGLRGPRPGLAAVGDLVAGARAAGVDVRLETRGAARELPDDAGPAAYRLVQEGLTNGVKHAPGAPLSVRAEWEDDALVLSVVNPVPPGTAEPAPGRGLLGLAERAEAAGGLVGHGVGAGEFRLWAVLPLVPAGRRPALLGMAVAGLMFGFVPLSLMVGVA</sequence>
<organism evidence="11 12">
    <name type="scientific">Dactylosporangium darangshiense</name>
    <dbReference type="NCBI Taxonomy" id="579108"/>
    <lineage>
        <taxon>Bacteria</taxon>
        <taxon>Bacillati</taxon>
        <taxon>Actinomycetota</taxon>
        <taxon>Actinomycetes</taxon>
        <taxon>Micromonosporales</taxon>
        <taxon>Micromonosporaceae</taxon>
        <taxon>Dactylosporangium</taxon>
    </lineage>
</organism>
<dbReference type="Proteomes" id="UP001500620">
    <property type="component" value="Unassembled WGS sequence"/>
</dbReference>
<dbReference type="CDD" id="cd16917">
    <property type="entry name" value="HATPase_UhpB-NarQ-NarX-like"/>
    <property type="match status" value="1"/>
</dbReference>
<evidence type="ECO:0000256" key="5">
    <source>
        <dbReference type="ARBA" id="ARBA00022741"/>
    </source>
</evidence>
<name>A0ABP8D716_9ACTN</name>
<evidence type="ECO:0000256" key="3">
    <source>
        <dbReference type="ARBA" id="ARBA00022553"/>
    </source>
</evidence>
<keyword evidence="12" id="KW-1185">Reference proteome</keyword>